<dbReference type="PANTHER" id="PTHR37842">
    <property type="match status" value="1"/>
</dbReference>
<dbReference type="PANTHER" id="PTHR37842:SF2">
    <property type="entry name" value="GYLCOSYL HYDROLASE 115 C-TERMINAL DOMAIN-CONTAINING PROTEIN"/>
    <property type="match status" value="1"/>
</dbReference>
<dbReference type="Gene3D" id="3.20.20.520">
    <property type="entry name" value="Glycosyl hydrolase family 115"/>
    <property type="match status" value="1"/>
</dbReference>
<reference evidence="3 4" key="1">
    <citation type="submission" date="2019-03" db="EMBL/GenBank/DDBJ databases">
        <title>Genomic Encyclopedia of Type Strains, Phase IV (KMG-IV): sequencing the most valuable type-strain genomes for metagenomic binning, comparative biology and taxonomic classification.</title>
        <authorList>
            <person name="Goeker M."/>
        </authorList>
    </citation>
    <scope>NUCLEOTIDE SEQUENCE [LARGE SCALE GENOMIC DNA]</scope>
    <source>
        <strain evidence="3 4">DSM 103428</strain>
    </source>
</reference>
<dbReference type="Pfam" id="PF17829">
    <property type="entry name" value="GH115_C"/>
    <property type="match status" value="1"/>
</dbReference>
<dbReference type="AlphaFoldDB" id="A0A4R1L702"/>
<sequence>MCFSSLSLWNSRSRIAQPARFKRVCTVLGVLILASLAPRCFALGQPRYVETASSPGSFTLVQAGAAAKLYVDSSDYAGVTRAAHDLQQDINRVSGVTPDFLQARKSLSGNVILIGTIGRSEVIDRLIREHKIDVSQIRGKWESTLIQVVSHPLPGVARALVIAGSDKRGAIYGIYDLSEQIGVSPWYWWADVPVRRQSALFVKDGRYIQGEPAVKYRGIFLNDEAPSLTGWVYEKFGGYNHLFYEKVFELLLRLKANYLWPAMWNNAFNEDDPLNPRLADEYGIVMGTSHHEPMLRAQQEWKRHGTGPWDYSTNAAVLDSFWEKGIERNANYESTITLGMRGDGDMPMSETDNVALLEKIVAKQRQIISQHLTPTLAADPQVWALYKEVQGYYEKGMRVPDDVTLLWCDDNWGNIRRLPTPAERKRSGGAGIYYHFDYVGDPRSYKWLNTNPIPKVWEQMHLAHEYGANRIWIVNVGDLKPMEFPIEFFLDYARDPSRWNQDNFSEFTQLWAAREFGPQHAAEIAEIVAKYTKYNGRRKPELLEPDTFSLVHYQEADRVYAGWEQLTRQAEAIYKELPVESRDAYFELVLYPVKASAIVNELYITAGRNHLHAAQGRVSTNDLAAQARVLFKEDADLTYAYNHTLAHGKWDKMMSQTHIGYTFWNEPPLNAMPAVSEVQPDADAKMAVAVDGSAIAATDNSASLRLPPFDSFNRQTRFIDVFNRGIKPFEYSVKADQPWIMLSSTHGAVDKEQRLTAAIDWSSAPAGTASGIITIEQRNGAAVKIAVVERNPSALTRASLQGFVENENYVSINAEHFTARTSARPIHWQRIPDFGETLSGMTVMPVTAQSVLPPQPSASLEYRMYLFDSGKFNIEAILAPTLRFVPGRGLRYMLSIDDQPPLLVDALAHDSEKNWATDVKDGVRKVTSTLSVNTPGYHTLKFWMVDPGVVLEKLVVSHGSVAPSYLGPPESYHNLQASNN</sequence>
<accession>A0A4R1L702</accession>
<keyword evidence="4" id="KW-1185">Reference proteome</keyword>
<dbReference type="InterPro" id="IPR031924">
    <property type="entry name" value="GH115"/>
</dbReference>
<evidence type="ECO:0000259" key="2">
    <source>
        <dbReference type="Pfam" id="PF17829"/>
    </source>
</evidence>
<dbReference type="SUPFAM" id="SSF55545">
    <property type="entry name" value="beta-N-acetylhexosaminidase-like domain"/>
    <property type="match status" value="1"/>
</dbReference>
<dbReference type="InterPro" id="IPR041437">
    <property type="entry name" value="GH115_C"/>
</dbReference>
<comment type="caution">
    <text evidence="3">The sequence shown here is derived from an EMBL/GenBank/DDBJ whole genome shotgun (WGS) entry which is preliminary data.</text>
</comment>
<protein>
    <submittedName>
        <fullName evidence="3">Glycosyl hydrolase family 115 (Putative glucuronidase)</fullName>
    </submittedName>
</protein>
<dbReference type="Gene3D" id="1.20.58.2150">
    <property type="match status" value="1"/>
</dbReference>
<dbReference type="OrthoDB" id="8727830at2"/>
<name>A0A4R1L702_9BACT</name>
<evidence type="ECO:0000313" key="4">
    <source>
        <dbReference type="Proteomes" id="UP000295210"/>
    </source>
</evidence>
<dbReference type="InterPro" id="IPR029018">
    <property type="entry name" value="Hex-like_dom2"/>
</dbReference>
<evidence type="ECO:0000313" key="3">
    <source>
        <dbReference type="EMBL" id="TCK73986.1"/>
    </source>
</evidence>
<dbReference type="GO" id="GO:0005975">
    <property type="term" value="P:carbohydrate metabolic process"/>
    <property type="evidence" value="ECO:0007669"/>
    <property type="project" value="UniProtKB-ARBA"/>
</dbReference>
<dbReference type="Gene3D" id="2.60.120.1620">
    <property type="match status" value="1"/>
</dbReference>
<proteinExistence type="predicted"/>
<dbReference type="Proteomes" id="UP000295210">
    <property type="component" value="Unassembled WGS sequence"/>
</dbReference>
<evidence type="ECO:0000256" key="1">
    <source>
        <dbReference type="ARBA" id="ARBA00022801"/>
    </source>
</evidence>
<dbReference type="GO" id="GO:0016787">
    <property type="term" value="F:hydrolase activity"/>
    <property type="evidence" value="ECO:0007669"/>
    <property type="project" value="UniProtKB-KW"/>
</dbReference>
<keyword evidence="1 3" id="KW-0378">Hydrolase</keyword>
<gene>
    <name evidence="3" type="ORF">C7378_1606</name>
</gene>
<dbReference type="Pfam" id="PF15979">
    <property type="entry name" value="Glyco_hydro_115"/>
    <property type="match status" value="1"/>
</dbReference>
<feature type="domain" description="Gylcosyl hydrolase 115 C-terminal" evidence="2">
    <location>
        <begin position="802"/>
        <end position="970"/>
    </location>
</feature>
<dbReference type="Gene3D" id="3.30.379.10">
    <property type="entry name" value="Chitobiase/beta-hexosaminidase domain 2-like"/>
    <property type="match status" value="1"/>
</dbReference>
<organism evidence="3 4">
    <name type="scientific">Acidipila rosea</name>
    <dbReference type="NCBI Taxonomy" id="768535"/>
    <lineage>
        <taxon>Bacteria</taxon>
        <taxon>Pseudomonadati</taxon>
        <taxon>Acidobacteriota</taxon>
        <taxon>Terriglobia</taxon>
        <taxon>Terriglobales</taxon>
        <taxon>Acidobacteriaceae</taxon>
        <taxon>Acidipila</taxon>
    </lineage>
</organism>
<dbReference type="InterPro" id="IPR042301">
    <property type="entry name" value="GH115_sf"/>
</dbReference>
<dbReference type="EMBL" id="SMGK01000002">
    <property type="protein sequence ID" value="TCK73986.1"/>
    <property type="molecule type" value="Genomic_DNA"/>
</dbReference>